<sequence>MENDFDIYVINLDKDTNRLEKINNNLDNYIRIPGIYGQQEDFIKNNDIFYLSRYVCPKSTIGCCMSHRLATKTFLETSTKEYALILEDDAEPCFENYMEKINESIQNAPSDWDIIKLDYLPKYNIFDKTTYTKIPSLLLTAYIINKKSAEKILKNKIIYYPDIQINFMGLNIYNNPEIIFEQTWDEENHSNNRIQSVYNIFGYESWNFKAIRIFEKEYTFGDLFLFILILIFILLLKINNGFFINSNKIEKIELQ</sequence>
<organism evidence="3">
    <name type="scientific">viral metagenome</name>
    <dbReference type="NCBI Taxonomy" id="1070528"/>
    <lineage>
        <taxon>unclassified sequences</taxon>
        <taxon>metagenomes</taxon>
        <taxon>organismal metagenomes</taxon>
    </lineage>
</organism>
<dbReference type="EMBL" id="MN739578">
    <property type="protein sequence ID" value="QHT14029.1"/>
    <property type="molecule type" value="Genomic_DNA"/>
</dbReference>
<keyword evidence="1" id="KW-0812">Transmembrane</keyword>
<accession>A0A6C0DDK0</accession>
<dbReference type="CDD" id="cd06532">
    <property type="entry name" value="Glyco_transf_25"/>
    <property type="match status" value="1"/>
</dbReference>
<feature type="domain" description="Glycosyl transferase family 25" evidence="2">
    <location>
        <begin position="7"/>
        <end position="140"/>
    </location>
</feature>
<evidence type="ECO:0000313" key="3">
    <source>
        <dbReference type="EMBL" id="QHT14029.1"/>
    </source>
</evidence>
<reference evidence="3" key="1">
    <citation type="journal article" date="2020" name="Nature">
        <title>Giant virus diversity and host interactions through global metagenomics.</title>
        <authorList>
            <person name="Schulz F."/>
            <person name="Roux S."/>
            <person name="Paez-Espino D."/>
            <person name="Jungbluth S."/>
            <person name="Walsh D.A."/>
            <person name="Denef V.J."/>
            <person name="McMahon K.D."/>
            <person name="Konstantinidis K.T."/>
            <person name="Eloe-Fadrosh E.A."/>
            <person name="Kyrpides N.C."/>
            <person name="Woyke T."/>
        </authorList>
    </citation>
    <scope>NUCLEOTIDE SEQUENCE</scope>
    <source>
        <strain evidence="3">GVMAG-M-3300023174-134</strain>
    </source>
</reference>
<dbReference type="AlphaFoldDB" id="A0A6C0DDK0"/>
<keyword evidence="1" id="KW-1133">Transmembrane helix</keyword>
<name>A0A6C0DDK0_9ZZZZ</name>
<keyword evidence="1" id="KW-0472">Membrane</keyword>
<dbReference type="Pfam" id="PF01755">
    <property type="entry name" value="Glyco_transf_25"/>
    <property type="match status" value="1"/>
</dbReference>
<dbReference type="InterPro" id="IPR002654">
    <property type="entry name" value="Glyco_trans_25"/>
</dbReference>
<evidence type="ECO:0000259" key="2">
    <source>
        <dbReference type="Pfam" id="PF01755"/>
    </source>
</evidence>
<evidence type="ECO:0000256" key="1">
    <source>
        <dbReference type="SAM" id="Phobius"/>
    </source>
</evidence>
<protein>
    <recommendedName>
        <fullName evidence="2">Glycosyl transferase family 25 domain-containing protein</fullName>
    </recommendedName>
</protein>
<proteinExistence type="predicted"/>
<feature type="transmembrane region" description="Helical" evidence="1">
    <location>
        <begin position="218"/>
        <end position="238"/>
    </location>
</feature>